<sequence>MATILKALKKVGQQYPILRGMTTYSVLWPTSNLVQQSMDKTRDKYDIMETLRYLVLGTFVTAPTVHVWVKLASKIIKGTTLKHAVLKITQGRLQFSD</sequence>
<gene>
    <name evidence="2" type="ORF">E2C01_007383</name>
</gene>
<dbReference type="OrthoDB" id="430207at2759"/>
<comment type="caution">
    <text evidence="2">The sequence shown here is derived from an EMBL/GenBank/DDBJ whole genome shotgun (WGS) entry which is preliminary data.</text>
</comment>
<keyword evidence="3" id="KW-1185">Reference proteome</keyword>
<reference evidence="2 3" key="1">
    <citation type="submission" date="2019-05" db="EMBL/GenBank/DDBJ databases">
        <title>Another draft genome of Portunus trituberculatus and its Hox gene families provides insights of decapod evolution.</title>
        <authorList>
            <person name="Jeong J.-H."/>
            <person name="Song I."/>
            <person name="Kim S."/>
            <person name="Choi T."/>
            <person name="Kim D."/>
            <person name="Ryu S."/>
            <person name="Kim W."/>
        </authorList>
    </citation>
    <scope>NUCLEOTIDE SEQUENCE [LARGE SCALE GENOMIC DNA]</scope>
    <source>
        <tissue evidence="2">Muscle</tissue>
    </source>
</reference>
<keyword evidence="1" id="KW-0812">Transmembrane</keyword>
<protein>
    <submittedName>
        <fullName evidence="2">PXMP2/4 family protein 4</fullName>
    </submittedName>
</protein>
<evidence type="ECO:0000313" key="2">
    <source>
        <dbReference type="EMBL" id="MPC14613.1"/>
    </source>
</evidence>
<evidence type="ECO:0000256" key="1">
    <source>
        <dbReference type="SAM" id="Phobius"/>
    </source>
</evidence>
<keyword evidence="1" id="KW-1133">Transmembrane helix</keyword>
<keyword evidence="1" id="KW-0472">Membrane</keyword>
<proteinExistence type="predicted"/>
<dbReference type="AlphaFoldDB" id="A0A5B7D459"/>
<dbReference type="EMBL" id="VSRR010000366">
    <property type="protein sequence ID" value="MPC14613.1"/>
    <property type="molecule type" value="Genomic_DNA"/>
</dbReference>
<evidence type="ECO:0000313" key="3">
    <source>
        <dbReference type="Proteomes" id="UP000324222"/>
    </source>
</evidence>
<name>A0A5B7D459_PORTR</name>
<feature type="transmembrane region" description="Helical" evidence="1">
    <location>
        <begin position="50"/>
        <end position="69"/>
    </location>
</feature>
<accession>A0A5B7D459</accession>
<organism evidence="2 3">
    <name type="scientific">Portunus trituberculatus</name>
    <name type="common">Swimming crab</name>
    <name type="synonym">Neptunus trituberculatus</name>
    <dbReference type="NCBI Taxonomy" id="210409"/>
    <lineage>
        <taxon>Eukaryota</taxon>
        <taxon>Metazoa</taxon>
        <taxon>Ecdysozoa</taxon>
        <taxon>Arthropoda</taxon>
        <taxon>Crustacea</taxon>
        <taxon>Multicrustacea</taxon>
        <taxon>Malacostraca</taxon>
        <taxon>Eumalacostraca</taxon>
        <taxon>Eucarida</taxon>
        <taxon>Decapoda</taxon>
        <taxon>Pleocyemata</taxon>
        <taxon>Brachyura</taxon>
        <taxon>Eubrachyura</taxon>
        <taxon>Portunoidea</taxon>
        <taxon>Portunidae</taxon>
        <taxon>Portuninae</taxon>
        <taxon>Portunus</taxon>
    </lineage>
</organism>
<dbReference type="Proteomes" id="UP000324222">
    <property type="component" value="Unassembled WGS sequence"/>
</dbReference>